<evidence type="ECO:0000256" key="12">
    <source>
        <dbReference type="ARBA" id="ARBA00041260"/>
    </source>
</evidence>
<evidence type="ECO:0000313" key="16">
    <source>
        <dbReference type="EMBL" id="GLX66801.1"/>
    </source>
</evidence>
<dbReference type="PANTHER" id="PTHR31297">
    <property type="entry name" value="GLUCAN ENDO-1,6-BETA-GLUCOSIDASE B"/>
    <property type="match status" value="1"/>
</dbReference>
<dbReference type="RefSeq" id="WP_284237515.1">
    <property type="nucleotide sequence ID" value="NZ_BSSQ01000004.1"/>
</dbReference>
<evidence type="ECO:0000313" key="17">
    <source>
        <dbReference type="Proteomes" id="UP001157114"/>
    </source>
</evidence>
<keyword evidence="7" id="KW-0472">Membrane</keyword>
<keyword evidence="8" id="KW-0325">Glycoprotein</keyword>
<proteinExistence type="inferred from homology"/>
<protein>
    <recommendedName>
        <fullName evidence="12">Exo-1,3-beta-glucanase D</fullName>
    </recommendedName>
</protein>
<dbReference type="CDD" id="cd00257">
    <property type="entry name" value="beta-trefoil_FSCN-like"/>
    <property type="match status" value="1"/>
</dbReference>
<evidence type="ECO:0000256" key="8">
    <source>
        <dbReference type="ARBA" id="ARBA00023180"/>
    </source>
</evidence>
<comment type="function">
    <text evidence="11">Glucosidase involved in the degradation of cellulosic biomass. Active on lichenan.</text>
</comment>
<dbReference type="Gene3D" id="3.20.20.80">
    <property type="entry name" value="Glycosidases"/>
    <property type="match status" value="1"/>
</dbReference>
<keyword evidence="10" id="KW-0961">Cell wall biogenesis/degradation</keyword>
<feature type="signal peptide" evidence="14">
    <location>
        <begin position="1"/>
        <end position="30"/>
    </location>
</feature>
<keyword evidence="4 13" id="KW-0378">Hydrolase</keyword>
<evidence type="ECO:0000256" key="3">
    <source>
        <dbReference type="ARBA" id="ARBA00022692"/>
    </source>
</evidence>
<keyword evidence="14" id="KW-0732">Signal</keyword>
<sequence>MNWKKALTLAVTACLALGMVGSIHVRQADAAIGASDFLKTNGKQIRNNNGNGSVVSLHGTNLGGWMMEENWMSPLGGTDEWTVRGTLINRFGSSAVDTLKDSYQDLWIQASDLDTIKNMGLNFIRVPIYWENMMNRDGTMKSDAVSFGNLDWLVSNAQSRGLYVLLDLHGVPGNMNGWQSGGREGANELWSNTTYQNWVVQLWQRIATHYKGNPTIAGYDLLNEPVSNNSALSISQMYDRLYDTVRAIDPDHMIYVEAFGYWNNIVAPSTYGWTNVVYEVHSYDWNDTDWNSQNNSINQWFTDIIWHQNNWNVPVYSGEFTLFTHNDLWEKWLSGLDALDVSWTNWSYKVTSGGNWGLYQNNTNPFPNVSSDSIATMQSKLSKFTTNYFTPNTTLINMFKAYAKLSAPSSLQARSNNLYVTAENTGTSPLVANRTSVGTWEKFIVVTNADGTVSFLSLANNKYVSADQNNSGRLIAQAQGIAAWEKFTKITNADGTVSFKSVANNKYVSADLNLGMLIANRDSISGWEAFTLTAAP</sequence>
<evidence type="ECO:0000256" key="10">
    <source>
        <dbReference type="ARBA" id="ARBA00023316"/>
    </source>
</evidence>
<organism evidence="16 17">
    <name type="scientific">Paenibacillus glycanilyticus</name>
    <dbReference type="NCBI Taxonomy" id="126569"/>
    <lineage>
        <taxon>Bacteria</taxon>
        <taxon>Bacillati</taxon>
        <taxon>Bacillota</taxon>
        <taxon>Bacilli</taxon>
        <taxon>Bacillales</taxon>
        <taxon>Paenibacillaceae</taxon>
        <taxon>Paenibacillus</taxon>
    </lineage>
</organism>
<keyword evidence="3" id="KW-0812">Transmembrane</keyword>
<feature type="chain" id="PRO_5045867336" description="Exo-1,3-beta-glucanase D" evidence="14">
    <location>
        <begin position="31"/>
        <end position="536"/>
    </location>
</feature>
<keyword evidence="2" id="KW-1003">Cell membrane</keyword>
<keyword evidence="17" id="KW-1185">Reference proteome</keyword>
<gene>
    <name evidence="16" type="ORF">MU1_11450</name>
</gene>
<evidence type="ECO:0000256" key="14">
    <source>
        <dbReference type="SAM" id="SignalP"/>
    </source>
</evidence>
<dbReference type="InterPro" id="IPR017853">
    <property type="entry name" value="GH"/>
</dbReference>
<dbReference type="InterPro" id="IPR008999">
    <property type="entry name" value="Actin-crosslinking"/>
</dbReference>
<evidence type="ECO:0000256" key="5">
    <source>
        <dbReference type="ARBA" id="ARBA00022968"/>
    </source>
</evidence>
<evidence type="ECO:0000256" key="1">
    <source>
        <dbReference type="ARBA" id="ARBA00004401"/>
    </source>
</evidence>
<evidence type="ECO:0000256" key="9">
    <source>
        <dbReference type="ARBA" id="ARBA00023295"/>
    </source>
</evidence>
<evidence type="ECO:0000256" key="6">
    <source>
        <dbReference type="ARBA" id="ARBA00022989"/>
    </source>
</evidence>
<name>A0ABQ6GB21_9BACL</name>
<feature type="domain" description="Glycoside hydrolase family 5" evidence="15">
    <location>
        <begin position="103"/>
        <end position="349"/>
    </location>
</feature>
<dbReference type="EMBL" id="BSSQ01000004">
    <property type="protein sequence ID" value="GLX66801.1"/>
    <property type="molecule type" value="Genomic_DNA"/>
</dbReference>
<evidence type="ECO:0000256" key="13">
    <source>
        <dbReference type="RuleBase" id="RU361153"/>
    </source>
</evidence>
<dbReference type="Gene3D" id="2.80.10.50">
    <property type="match status" value="2"/>
</dbReference>
<evidence type="ECO:0000256" key="4">
    <source>
        <dbReference type="ARBA" id="ARBA00022801"/>
    </source>
</evidence>
<keyword evidence="5" id="KW-0735">Signal-anchor</keyword>
<dbReference type="Proteomes" id="UP001157114">
    <property type="component" value="Unassembled WGS sequence"/>
</dbReference>
<evidence type="ECO:0000259" key="15">
    <source>
        <dbReference type="Pfam" id="PF00150"/>
    </source>
</evidence>
<comment type="caution">
    <text evidence="16">The sequence shown here is derived from an EMBL/GenBank/DDBJ whole genome shotgun (WGS) entry which is preliminary data.</text>
</comment>
<dbReference type="SUPFAM" id="SSF51445">
    <property type="entry name" value="(Trans)glycosidases"/>
    <property type="match status" value="1"/>
</dbReference>
<keyword evidence="9 13" id="KW-0326">Glycosidase</keyword>
<dbReference type="Pfam" id="PF00150">
    <property type="entry name" value="Cellulase"/>
    <property type="match status" value="1"/>
</dbReference>
<comment type="subcellular location">
    <subcellularLocation>
        <location evidence="1">Cell membrane</location>
        <topology evidence="1">Single-pass type II membrane protein</topology>
    </subcellularLocation>
</comment>
<reference evidence="16 17" key="1">
    <citation type="submission" date="2023-03" db="EMBL/GenBank/DDBJ databases">
        <title>Draft genome sequence of the bacteria which degrade cell wall of Tricholomamatutake.</title>
        <authorList>
            <person name="Konishi Y."/>
            <person name="Fukuta Y."/>
            <person name="Shirasaka N."/>
        </authorList>
    </citation>
    <scope>NUCLEOTIDE SEQUENCE [LARGE SCALE GENOMIC DNA]</scope>
    <source>
        <strain evidence="17">mu1</strain>
    </source>
</reference>
<evidence type="ECO:0000256" key="11">
    <source>
        <dbReference type="ARBA" id="ARBA00037126"/>
    </source>
</evidence>
<keyword evidence="6" id="KW-1133">Transmembrane helix</keyword>
<evidence type="ECO:0000256" key="7">
    <source>
        <dbReference type="ARBA" id="ARBA00023136"/>
    </source>
</evidence>
<dbReference type="SUPFAM" id="SSF50405">
    <property type="entry name" value="Actin-crosslinking proteins"/>
    <property type="match status" value="1"/>
</dbReference>
<dbReference type="InterPro" id="IPR001547">
    <property type="entry name" value="Glyco_hydro_5"/>
</dbReference>
<comment type="similarity">
    <text evidence="13">Belongs to the glycosyl hydrolase 5 (cellulase A) family.</text>
</comment>
<evidence type="ECO:0000256" key="2">
    <source>
        <dbReference type="ARBA" id="ARBA00022475"/>
    </source>
</evidence>
<accession>A0ABQ6GB21</accession>
<dbReference type="PANTHER" id="PTHR31297:SF34">
    <property type="entry name" value="GLUCAN 1,3-BETA-GLUCOSIDASE 2"/>
    <property type="match status" value="1"/>
</dbReference>
<dbReference type="InterPro" id="IPR050386">
    <property type="entry name" value="Glycosyl_hydrolase_5"/>
</dbReference>